<evidence type="ECO:0000313" key="4">
    <source>
        <dbReference type="EMBL" id="MXY34056.1"/>
    </source>
</evidence>
<dbReference type="GO" id="GO:0008484">
    <property type="term" value="F:sulfuric ester hydrolase activity"/>
    <property type="evidence" value="ECO:0007669"/>
    <property type="project" value="TreeGrafter"/>
</dbReference>
<comment type="caution">
    <text evidence="4">The sequence shown here is derived from an EMBL/GenBank/DDBJ whole genome shotgun (WGS) entry which is preliminary data.</text>
</comment>
<organism evidence="4">
    <name type="scientific">Boseongicola sp. SB0664_bin_43</name>
    <dbReference type="NCBI Taxonomy" id="2604844"/>
    <lineage>
        <taxon>Bacteria</taxon>
        <taxon>Pseudomonadati</taxon>
        <taxon>Pseudomonadota</taxon>
        <taxon>Alphaproteobacteria</taxon>
        <taxon>Rhodobacterales</taxon>
        <taxon>Paracoccaceae</taxon>
        <taxon>Boseongicola</taxon>
    </lineage>
</organism>
<keyword evidence="2 4" id="KW-0378">Hydrolase</keyword>
<name>A0A6B0Y4M2_9RHOB</name>
<reference evidence="4" key="1">
    <citation type="submission" date="2019-09" db="EMBL/GenBank/DDBJ databases">
        <title>Characterisation of the sponge microbiome using genome-centric metagenomics.</title>
        <authorList>
            <person name="Engelberts J.P."/>
            <person name="Robbins S.J."/>
            <person name="De Goeij J.M."/>
            <person name="Aranda M."/>
            <person name="Bell S.C."/>
            <person name="Webster N.S."/>
        </authorList>
    </citation>
    <scope>NUCLEOTIDE SEQUENCE</scope>
    <source>
        <strain evidence="4">SB0664_bin_43</strain>
    </source>
</reference>
<dbReference type="AlphaFoldDB" id="A0A6B0Y4M2"/>
<proteinExistence type="predicted"/>
<accession>A0A6B0Y4M2</accession>
<evidence type="ECO:0000259" key="3">
    <source>
        <dbReference type="Pfam" id="PF00884"/>
    </source>
</evidence>
<dbReference type="GO" id="GO:0046872">
    <property type="term" value="F:metal ion binding"/>
    <property type="evidence" value="ECO:0007669"/>
    <property type="project" value="UniProtKB-KW"/>
</dbReference>
<sequence>MTSNFLIIMSDEHQARALGCAAHPLATTPNLDKLASQGVRFTNAYTPSPICVPARASFATGRHVHQLQCWDNAMPYTGSVPGWGHALQDKGIAVESIGKLHYRDESDPTGFDRQHVPMHVKDGIGQVWGSVRRESERVARAGDRMLGPHIGPGESGYTQYDDAVTRRTERWLAKRAASGDDGPWCLFVGLVAPHFPLVVPQPFFDMYPVDRLPQAKLHPSTGYRRHPWVEAQNALMNNEERFRAPAERLAAMSAYYGLCSWMDHNVGRILSALEASGMKGSTTIAYTSDHGDNVGARGLWGKSNFYEESVAVPLIMAGPDMPRGTCDTPVSLLDLSRTVAEHFGCEIDAAAGTESLAAIAARPAETERAVFSEYHAVGSVSGGFMLRRGRWKLNCYVGFEPELFDLEADPEELTDLAPDPGHSETLSELETELRAVCDLEEVNARAFADQDELIARHGGREAALGLGAPGATPPPENG</sequence>
<dbReference type="InterPro" id="IPR000917">
    <property type="entry name" value="Sulfatase_N"/>
</dbReference>
<dbReference type="EMBL" id="VXRY01000321">
    <property type="protein sequence ID" value="MXY34056.1"/>
    <property type="molecule type" value="Genomic_DNA"/>
</dbReference>
<evidence type="ECO:0000256" key="2">
    <source>
        <dbReference type="ARBA" id="ARBA00022801"/>
    </source>
</evidence>
<dbReference type="Pfam" id="PF00884">
    <property type="entry name" value="Sulfatase"/>
    <property type="match status" value="1"/>
</dbReference>
<gene>
    <name evidence="4" type="ORF">F4Y60_08180</name>
</gene>
<dbReference type="SUPFAM" id="SSF53649">
    <property type="entry name" value="Alkaline phosphatase-like"/>
    <property type="match status" value="1"/>
</dbReference>
<protein>
    <submittedName>
        <fullName evidence="4">Sulfatase-like hydrolase/transferase</fullName>
    </submittedName>
</protein>
<feature type="domain" description="Sulfatase N-terminal" evidence="3">
    <location>
        <begin position="4"/>
        <end position="344"/>
    </location>
</feature>
<dbReference type="PANTHER" id="PTHR45953">
    <property type="entry name" value="IDURONATE 2-SULFATASE"/>
    <property type="match status" value="1"/>
</dbReference>
<keyword evidence="4" id="KW-0808">Transferase</keyword>
<dbReference type="CDD" id="cd16037">
    <property type="entry name" value="sulfatase_like"/>
    <property type="match status" value="1"/>
</dbReference>
<evidence type="ECO:0000256" key="1">
    <source>
        <dbReference type="ARBA" id="ARBA00022723"/>
    </source>
</evidence>
<dbReference type="Gene3D" id="3.40.720.10">
    <property type="entry name" value="Alkaline Phosphatase, subunit A"/>
    <property type="match status" value="1"/>
</dbReference>
<dbReference type="InterPro" id="IPR017850">
    <property type="entry name" value="Alkaline_phosphatase_core_sf"/>
</dbReference>
<dbReference type="PANTHER" id="PTHR45953:SF1">
    <property type="entry name" value="IDURONATE 2-SULFATASE"/>
    <property type="match status" value="1"/>
</dbReference>
<keyword evidence="1" id="KW-0479">Metal-binding</keyword>
<dbReference type="GO" id="GO:0016740">
    <property type="term" value="F:transferase activity"/>
    <property type="evidence" value="ECO:0007669"/>
    <property type="project" value="UniProtKB-KW"/>
</dbReference>
<dbReference type="GO" id="GO:0005737">
    <property type="term" value="C:cytoplasm"/>
    <property type="evidence" value="ECO:0007669"/>
    <property type="project" value="TreeGrafter"/>
</dbReference>